<keyword evidence="5 7" id="KW-0472">Membrane</keyword>
<dbReference type="SUPFAM" id="SSF101898">
    <property type="entry name" value="NHL repeat"/>
    <property type="match status" value="1"/>
</dbReference>
<evidence type="ECO:0000256" key="2">
    <source>
        <dbReference type="ARBA" id="ARBA00022692"/>
    </source>
</evidence>
<evidence type="ECO:0000256" key="3">
    <source>
        <dbReference type="ARBA" id="ARBA00022737"/>
    </source>
</evidence>
<dbReference type="InterPro" id="IPR050952">
    <property type="entry name" value="TRIM-NHL_E3_ligases"/>
</dbReference>
<evidence type="ECO:0000256" key="5">
    <source>
        <dbReference type="ARBA" id="ARBA00023136"/>
    </source>
</evidence>
<feature type="transmembrane region" description="Helical" evidence="7">
    <location>
        <begin position="466"/>
        <end position="487"/>
    </location>
</feature>
<dbReference type="PROSITE" id="PS51125">
    <property type="entry name" value="NHL"/>
    <property type="match status" value="1"/>
</dbReference>
<proteinExistence type="predicted"/>
<keyword evidence="8" id="KW-0732">Signal</keyword>
<dbReference type="CDD" id="cd05819">
    <property type="entry name" value="NHL"/>
    <property type="match status" value="1"/>
</dbReference>
<organism evidence="10 11">
    <name type="scientific">Cohnella yongneupensis</name>
    <dbReference type="NCBI Taxonomy" id="425006"/>
    <lineage>
        <taxon>Bacteria</taxon>
        <taxon>Bacillati</taxon>
        <taxon>Bacillota</taxon>
        <taxon>Bacilli</taxon>
        <taxon>Bacillales</taxon>
        <taxon>Paenibacillaceae</taxon>
        <taxon>Cohnella</taxon>
    </lineage>
</organism>
<evidence type="ECO:0000256" key="7">
    <source>
        <dbReference type="SAM" id="Phobius"/>
    </source>
</evidence>
<feature type="chain" id="PRO_5046006897" evidence="8">
    <location>
        <begin position="30"/>
        <end position="718"/>
    </location>
</feature>
<dbReference type="RefSeq" id="WP_378114016.1">
    <property type="nucleotide sequence ID" value="NZ_JBHSNC010000057.1"/>
</dbReference>
<dbReference type="Gene3D" id="2.120.10.30">
    <property type="entry name" value="TolB, C-terminal domain"/>
    <property type="match status" value="1"/>
</dbReference>
<keyword evidence="3" id="KW-0677">Repeat</keyword>
<dbReference type="Pfam" id="PF04893">
    <property type="entry name" value="Yip1"/>
    <property type="match status" value="1"/>
</dbReference>
<feature type="signal peptide" evidence="8">
    <location>
        <begin position="1"/>
        <end position="29"/>
    </location>
</feature>
<feature type="repeat" description="NHL" evidence="6">
    <location>
        <begin position="108"/>
        <end position="151"/>
    </location>
</feature>
<keyword evidence="4 7" id="KW-1133">Transmembrane helix</keyword>
<evidence type="ECO:0000313" key="10">
    <source>
        <dbReference type="EMBL" id="MFC5532044.1"/>
    </source>
</evidence>
<evidence type="ECO:0000256" key="6">
    <source>
        <dbReference type="PROSITE-ProRule" id="PRU00504"/>
    </source>
</evidence>
<comment type="caution">
    <text evidence="10">The sequence shown here is derived from an EMBL/GenBank/DDBJ whole genome shotgun (WGS) entry which is preliminary data.</text>
</comment>
<dbReference type="Pfam" id="PF14559">
    <property type="entry name" value="TPR_19"/>
    <property type="match status" value="1"/>
</dbReference>
<dbReference type="InterPro" id="IPR011042">
    <property type="entry name" value="6-blade_b-propeller_TolB-like"/>
</dbReference>
<reference evidence="11" key="1">
    <citation type="journal article" date="2019" name="Int. J. Syst. Evol. Microbiol.">
        <title>The Global Catalogue of Microorganisms (GCM) 10K type strain sequencing project: providing services to taxonomists for standard genome sequencing and annotation.</title>
        <authorList>
            <consortium name="The Broad Institute Genomics Platform"/>
            <consortium name="The Broad Institute Genome Sequencing Center for Infectious Disease"/>
            <person name="Wu L."/>
            <person name="Ma J."/>
        </authorList>
    </citation>
    <scope>NUCLEOTIDE SEQUENCE [LARGE SCALE GENOMIC DNA]</scope>
    <source>
        <strain evidence="11">CGMCC 1.18578</strain>
    </source>
</reference>
<dbReference type="EMBL" id="JBHSNC010000057">
    <property type="protein sequence ID" value="MFC5532044.1"/>
    <property type="molecule type" value="Genomic_DNA"/>
</dbReference>
<evidence type="ECO:0000256" key="8">
    <source>
        <dbReference type="SAM" id="SignalP"/>
    </source>
</evidence>
<feature type="transmembrane region" description="Helical" evidence="7">
    <location>
        <begin position="577"/>
        <end position="600"/>
    </location>
</feature>
<evidence type="ECO:0000313" key="11">
    <source>
        <dbReference type="Proteomes" id="UP001596108"/>
    </source>
</evidence>
<dbReference type="InterPro" id="IPR006977">
    <property type="entry name" value="Yip1_dom"/>
</dbReference>
<feature type="domain" description="Yip1" evidence="9">
    <location>
        <begin position="524"/>
        <end position="692"/>
    </location>
</feature>
<evidence type="ECO:0000256" key="4">
    <source>
        <dbReference type="ARBA" id="ARBA00022989"/>
    </source>
</evidence>
<dbReference type="Proteomes" id="UP001596108">
    <property type="component" value="Unassembled WGS sequence"/>
</dbReference>
<dbReference type="Gene3D" id="1.25.40.10">
    <property type="entry name" value="Tetratricopeptide repeat domain"/>
    <property type="match status" value="1"/>
</dbReference>
<feature type="transmembrane region" description="Helical" evidence="7">
    <location>
        <begin position="612"/>
        <end position="633"/>
    </location>
</feature>
<comment type="subcellular location">
    <subcellularLocation>
        <location evidence="1">Membrane</location>
        <topology evidence="1">Multi-pass membrane protein</topology>
    </subcellularLocation>
</comment>
<protein>
    <submittedName>
        <fullName evidence="10">YIP1 family protein</fullName>
    </submittedName>
</protein>
<feature type="transmembrane region" description="Helical" evidence="7">
    <location>
        <begin position="677"/>
        <end position="700"/>
    </location>
</feature>
<dbReference type="SUPFAM" id="SSF48452">
    <property type="entry name" value="TPR-like"/>
    <property type="match status" value="1"/>
</dbReference>
<evidence type="ECO:0000259" key="9">
    <source>
        <dbReference type="Pfam" id="PF04893"/>
    </source>
</evidence>
<evidence type="ECO:0000256" key="1">
    <source>
        <dbReference type="ARBA" id="ARBA00004141"/>
    </source>
</evidence>
<name>A0ABW0R9L5_9BACL</name>
<dbReference type="InterPro" id="IPR011990">
    <property type="entry name" value="TPR-like_helical_dom_sf"/>
</dbReference>
<keyword evidence="2 7" id="KW-0812">Transmembrane</keyword>
<gene>
    <name evidence="10" type="ORF">ACFPQ4_21720</name>
</gene>
<keyword evidence="11" id="KW-1185">Reference proteome</keyword>
<dbReference type="Gene3D" id="2.40.10.500">
    <property type="match status" value="1"/>
</dbReference>
<dbReference type="Pfam" id="PF01436">
    <property type="entry name" value="NHL"/>
    <property type="match status" value="1"/>
</dbReference>
<sequence length="718" mass="80853">MMKARLGKSLFTALLIMIFTLSVSSSAFAEVPYRTYAKDSYGKVVSTQPAFYPAGVIGKSIYIPDPNKPGAKMFSPMRDPQDIFIDGKDEIYIADTGNNRIVHFDAQGQLLRVITVQEHPLSSPTGVFVTDDGQIYIADKGNHRLVHLDPEGGWLGEFKKPDSKFVGSMESFDPVKVIVDKQGFVYVVVLGDYRGLMKLNAQGGFESFFGANQTQLSFSDALKKKFYTRKMYARELSKHPSAIVNATADTNGFLYTVSGGSISSNQVKKFNVRGKNMLANKDTYALNYSSSYGESLGKSDNPQLTDIAVDRLGNMIVADSVSKFVSEYDQNGNLMFFWAGNPSDESTQLGLIKNPVSVAVNSSGELFILDNQEGIAQKFRSTEFGSLINQANLLTNDGKYAEAESLWKEVLRLNSKYDIALLGLAKAAYQKEDYREAMRLFKEAGNQQGYSDSYWQIRLQWFQNHFATAINVIVGLFVLWAVLGRWARKIPWIRQRIKKGSRQQSLEISRSSRPLWQQLKHVFYMVRHPIEGFTGIKFEGKGGYRSAAIILMLVYASLCLSQFYTSFVFNRTLKMDISLANVFVKFFAVWILWVVANYLTSSISKGEGTFKNIFVSSAYCLIPYLFINVPLTFMSNGMTFTESSIYGFLQQAIVVWTALLFFWQVQTIHNYTVYEAIVNIVWTVFAMIVFGVLLFITYGLTGDLKDFIISIYKEAAIR</sequence>
<dbReference type="PANTHER" id="PTHR24104">
    <property type="entry name" value="E3 UBIQUITIN-PROTEIN LIGASE NHLRC1-RELATED"/>
    <property type="match status" value="1"/>
</dbReference>
<feature type="transmembrane region" description="Helical" evidence="7">
    <location>
        <begin position="547"/>
        <end position="565"/>
    </location>
</feature>
<dbReference type="PANTHER" id="PTHR24104:SF25">
    <property type="entry name" value="PROTEIN LIN-41"/>
    <property type="match status" value="1"/>
</dbReference>
<dbReference type="InterPro" id="IPR001258">
    <property type="entry name" value="NHL_repeat"/>
</dbReference>
<feature type="transmembrane region" description="Helical" evidence="7">
    <location>
        <begin position="645"/>
        <end position="665"/>
    </location>
</feature>
<accession>A0ABW0R9L5</accession>